<proteinExistence type="predicted"/>
<comment type="caution">
    <text evidence="2">The sequence shown here is derived from an EMBL/GenBank/DDBJ whole genome shotgun (WGS) entry which is preliminary data.</text>
</comment>
<protein>
    <submittedName>
        <fullName evidence="2">Uncharacterized protein</fullName>
    </submittedName>
</protein>
<dbReference type="AlphaFoldDB" id="A0A4Y2HD74"/>
<sequence>MDKHIQKQRPNDKNKGTPSNIKLPSTTAYTCAACHFALINGTHVRASPVVTSARARIKTLFQFSCRTVSAQVQMHFYEVEIMVSASPAFRVSEIKFRPLEPDTGCGKCKLQICKVVEVTCSSYSEEINAPSVSSTGHQREV</sequence>
<evidence type="ECO:0000313" key="3">
    <source>
        <dbReference type="Proteomes" id="UP000499080"/>
    </source>
</evidence>
<accession>A0A4Y2HD74</accession>
<evidence type="ECO:0000256" key="1">
    <source>
        <dbReference type="SAM" id="MobiDB-lite"/>
    </source>
</evidence>
<evidence type="ECO:0000313" key="2">
    <source>
        <dbReference type="EMBL" id="GBM63250.1"/>
    </source>
</evidence>
<reference evidence="2 3" key="1">
    <citation type="journal article" date="2019" name="Sci. Rep.">
        <title>Orb-weaving spider Araneus ventricosus genome elucidates the spidroin gene catalogue.</title>
        <authorList>
            <person name="Kono N."/>
            <person name="Nakamura H."/>
            <person name="Ohtoshi R."/>
            <person name="Moran D.A.P."/>
            <person name="Shinohara A."/>
            <person name="Yoshida Y."/>
            <person name="Fujiwara M."/>
            <person name="Mori M."/>
            <person name="Tomita M."/>
            <person name="Arakawa K."/>
        </authorList>
    </citation>
    <scope>NUCLEOTIDE SEQUENCE [LARGE SCALE GENOMIC DNA]</scope>
</reference>
<feature type="region of interest" description="Disordered" evidence="1">
    <location>
        <begin position="1"/>
        <end position="21"/>
    </location>
</feature>
<organism evidence="2 3">
    <name type="scientific">Araneus ventricosus</name>
    <name type="common">Orbweaver spider</name>
    <name type="synonym">Epeira ventricosa</name>
    <dbReference type="NCBI Taxonomy" id="182803"/>
    <lineage>
        <taxon>Eukaryota</taxon>
        <taxon>Metazoa</taxon>
        <taxon>Ecdysozoa</taxon>
        <taxon>Arthropoda</taxon>
        <taxon>Chelicerata</taxon>
        <taxon>Arachnida</taxon>
        <taxon>Araneae</taxon>
        <taxon>Araneomorphae</taxon>
        <taxon>Entelegynae</taxon>
        <taxon>Araneoidea</taxon>
        <taxon>Araneidae</taxon>
        <taxon>Araneus</taxon>
    </lineage>
</organism>
<keyword evidence="3" id="KW-1185">Reference proteome</keyword>
<feature type="compositionally biased region" description="Basic and acidic residues" evidence="1">
    <location>
        <begin position="1"/>
        <end position="15"/>
    </location>
</feature>
<name>A0A4Y2HD74_ARAVE</name>
<gene>
    <name evidence="2" type="ORF">AVEN_110937_1</name>
</gene>
<dbReference type="Proteomes" id="UP000499080">
    <property type="component" value="Unassembled WGS sequence"/>
</dbReference>
<dbReference type="EMBL" id="BGPR01001858">
    <property type="protein sequence ID" value="GBM63250.1"/>
    <property type="molecule type" value="Genomic_DNA"/>
</dbReference>